<evidence type="ECO:0000313" key="2">
    <source>
        <dbReference type="EMBL" id="AFZ66992.1"/>
    </source>
</evidence>
<proteinExistence type="predicted"/>
<dbReference type="AlphaFoldDB" id="L0A1D3"/>
<dbReference type="STRING" id="937777.Deipe_1451"/>
<protein>
    <submittedName>
        <fullName evidence="2">Uncharacterized protein</fullName>
    </submittedName>
</protein>
<keyword evidence="3" id="KW-1185">Reference proteome</keyword>
<feature type="transmembrane region" description="Helical" evidence="1">
    <location>
        <begin position="6"/>
        <end position="28"/>
    </location>
</feature>
<reference evidence="3" key="1">
    <citation type="submission" date="2012-03" db="EMBL/GenBank/DDBJ databases">
        <title>Complete sequence of chromosome of Deinococcus peraridilitoris DSM 19664.</title>
        <authorList>
            <person name="Lucas S."/>
            <person name="Copeland A."/>
            <person name="Lapidus A."/>
            <person name="Glavina del Rio T."/>
            <person name="Dalin E."/>
            <person name="Tice H."/>
            <person name="Bruce D."/>
            <person name="Goodwin L."/>
            <person name="Pitluck S."/>
            <person name="Peters L."/>
            <person name="Mikhailova N."/>
            <person name="Lu M."/>
            <person name="Kyrpides N."/>
            <person name="Mavromatis K."/>
            <person name="Ivanova N."/>
            <person name="Brettin T."/>
            <person name="Detter J.C."/>
            <person name="Han C."/>
            <person name="Larimer F."/>
            <person name="Land M."/>
            <person name="Hauser L."/>
            <person name="Markowitz V."/>
            <person name="Cheng J.-F."/>
            <person name="Hugenholtz P."/>
            <person name="Woyke T."/>
            <person name="Wu D."/>
            <person name="Pukall R."/>
            <person name="Steenblock K."/>
            <person name="Brambilla E."/>
            <person name="Klenk H.-P."/>
            <person name="Eisen J.A."/>
        </authorList>
    </citation>
    <scope>NUCLEOTIDE SEQUENCE [LARGE SCALE GENOMIC DNA]</scope>
    <source>
        <strain evidence="3">DSM 19664 / LMG 22246 / CIP 109416 / KR-200</strain>
    </source>
</reference>
<keyword evidence="1" id="KW-1133">Transmembrane helix</keyword>
<name>L0A1D3_DEIPD</name>
<dbReference type="Proteomes" id="UP000010467">
    <property type="component" value="Chromosome"/>
</dbReference>
<keyword evidence="1" id="KW-0472">Membrane</keyword>
<dbReference type="HOGENOM" id="CLU_3308435_0_0_0"/>
<evidence type="ECO:0000313" key="3">
    <source>
        <dbReference type="Proteomes" id="UP000010467"/>
    </source>
</evidence>
<sequence length="39" mass="4783">MKCWAFWLVLPWILGFILAVLILAYFAWLNWLHAPRRRP</sequence>
<dbReference type="PATRIC" id="fig|937777.3.peg.1456"/>
<dbReference type="EMBL" id="CP003382">
    <property type="protein sequence ID" value="AFZ66992.1"/>
    <property type="molecule type" value="Genomic_DNA"/>
</dbReference>
<accession>L0A1D3</accession>
<keyword evidence="1" id="KW-0812">Transmembrane</keyword>
<organism evidence="2 3">
    <name type="scientific">Deinococcus peraridilitoris (strain DSM 19664 / LMG 22246 / CIP 109416 / KR-200)</name>
    <dbReference type="NCBI Taxonomy" id="937777"/>
    <lineage>
        <taxon>Bacteria</taxon>
        <taxon>Thermotogati</taxon>
        <taxon>Deinococcota</taxon>
        <taxon>Deinococci</taxon>
        <taxon>Deinococcales</taxon>
        <taxon>Deinococcaceae</taxon>
        <taxon>Deinococcus</taxon>
    </lineage>
</organism>
<gene>
    <name evidence="2" type="ordered locus">Deipe_1451</name>
</gene>
<dbReference type="KEGG" id="dpd:Deipe_1451"/>
<evidence type="ECO:0000256" key="1">
    <source>
        <dbReference type="SAM" id="Phobius"/>
    </source>
</evidence>